<dbReference type="CDD" id="cd03225">
    <property type="entry name" value="ABC_cobalt_CbiO_domain1"/>
    <property type="match status" value="1"/>
</dbReference>
<evidence type="ECO:0000256" key="5">
    <source>
        <dbReference type="ARBA" id="ARBA00022741"/>
    </source>
</evidence>
<protein>
    <recommendedName>
        <fullName evidence="10">ABC transporter ATP-binding protein</fullName>
    </recommendedName>
</protein>
<dbReference type="InterPro" id="IPR050095">
    <property type="entry name" value="ECF_ABC_transporter_ATP-bd"/>
</dbReference>
<dbReference type="NCBIfam" id="TIGR01166">
    <property type="entry name" value="cbiO"/>
    <property type="match status" value="1"/>
</dbReference>
<comment type="function">
    <text evidence="9">Probably part of an ABC transporter complex. Responsible for energy coupling to the transport system.</text>
</comment>
<keyword evidence="4 10" id="KW-1003">Cell membrane</keyword>
<dbReference type="OrthoDB" id="9784332at2"/>
<dbReference type="FunFam" id="3.40.50.300:FF:000224">
    <property type="entry name" value="Energy-coupling factor transporter ATP-binding protein EcfA"/>
    <property type="match status" value="1"/>
</dbReference>
<comment type="caution">
    <text evidence="12">The sequence shown here is derived from an EMBL/GenBank/DDBJ whole genome shotgun (WGS) entry which is preliminary data.</text>
</comment>
<dbReference type="Proteomes" id="UP000462760">
    <property type="component" value="Unassembled WGS sequence"/>
</dbReference>
<dbReference type="GO" id="GO:0016887">
    <property type="term" value="F:ATP hydrolysis activity"/>
    <property type="evidence" value="ECO:0007669"/>
    <property type="project" value="InterPro"/>
</dbReference>
<dbReference type="InterPro" id="IPR017871">
    <property type="entry name" value="ABC_transporter-like_CS"/>
</dbReference>
<dbReference type="EMBL" id="VULR01000003">
    <property type="protein sequence ID" value="MSS42811.1"/>
    <property type="molecule type" value="Genomic_DNA"/>
</dbReference>
<evidence type="ECO:0000256" key="10">
    <source>
        <dbReference type="RuleBase" id="RU364103"/>
    </source>
</evidence>
<evidence type="ECO:0000256" key="7">
    <source>
        <dbReference type="ARBA" id="ARBA00022967"/>
    </source>
</evidence>
<dbReference type="Gene3D" id="3.40.50.300">
    <property type="entry name" value="P-loop containing nucleotide triphosphate hydrolases"/>
    <property type="match status" value="1"/>
</dbReference>
<dbReference type="InterPro" id="IPR027417">
    <property type="entry name" value="P-loop_NTPase"/>
</dbReference>
<keyword evidence="7" id="KW-1278">Translocase</keyword>
<dbReference type="GO" id="GO:0043190">
    <property type="term" value="C:ATP-binding cassette (ABC) transporter complex"/>
    <property type="evidence" value="ECO:0007669"/>
    <property type="project" value="TreeGrafter"/>
</dbReference>
<accession>A0A844FFR1</accession>
<reference evidence="12 13" key="1">
    <citation type="submission" date="2019-08" db="EMBL/GenBank/DDBJ databases">
        <title>In-depth cultivation of the pig gut microbiome towards novel bacterial diversity and tailored functional studies.</title>
        <authorList>
            <person name="Wylensek D."/>
            <person name="Hitch T.C.A."/>
            <person name="Clavel T."/>
        </authorList>
    </citation>
    <scope>NUCLEOTIDE SEQUENCE [LARGE SCALE GENOMIC DNA]</scope>
    <source>
        <strain evidence="12 13">Med78-601-WT-4W-RMD-3</strain>
    </source>
</reference>
<evidence type="ECO:0000256" key="8">
    <source>
        <dbReference type="ARBA" id="ARBA00023136"/>
    </source>
</evidence>
<proteinExistence type="inferred from homology"/>
<name>A0A844FFR1_9FIRM</name>
<dbReference type="InterPro" id="IPR005876">
    <property type="entry name" value="Co_trans_ATP-bd"/>
</dbReference>
<dbReference type="GO" id="GO:0005524">
    <property type="term" value="F:ATP binding"/>
    <property type="evidence" value="ECO:0007669"/>
    <property type="project" value="UniProtKB-UniRule"/>
</dbReference>
<dbReference type="InterPro" id="IPR003439">
    <property type="entry name" value="ABC_transporter-like_ATP-bd"/>
</dbReference>
<sequence length="273" mass="31542">MLEVKNLTYSYEDGTKALENVNIDLKKGKKIGIIGANGSGKSTLFLNMVGILKPKRGNILFNGEHIKYSKKYLREYRKKVNIVFQDPDKQIFYSNVYDDIAFALRNIGYDEEEIKSRVNKVLKRVGAYDFKDKPVHFLSYGQKKRVAIAGILVMDGDVILFDEPTSGLDPLMTREIVNIIEDISKDKNIIISSHDMNLIYEICDYIYVLEKGKVIKEGLVNEVFTEKEILERAGLEEPWLVKINKRLGLPLFKDEEEFFSYWREKYGSGIDWS</sequence>
<evidence type="ECO:0000256" key="3">
    <source>
        <dbReference type="ARBA" id="ARBA00022448"/>
    </source>
</evidence>
<dbReference type="GO" id="GO:0042626">
    <property type="term" value="F:ATPase-coupled transmembrane transporter activity"/>
    <property type="evidence" value="ECO:0007669"/>
    <property type="project" value="TreeGrafter"/>
</dbReference>
<dbReference type="PANTHER" id="PTHR43553">
    <property type="entry name" value="HEAVY METAL TRANSPORTER"/>
    <property type="match status" value="1"/>
</dbReference>
<comment type="subcellular location">
    <subcellularLocation>
        <location evidence="1 10">Cell membrane</location>
        <topology evidence="1 10">Peripheral membrane protein</topology>
    </subcellularLocation>
</comment>
<evidence type="ECO:0000256" key="4">
    <source>
        <dbReference type="ARBA" id="ARBA00022475"/>
    </source>
</evidence>
<dbReference type="RefSeq" id="WP_154483261.1">
    <property type="nucleotide sequence ID" value="NZ_JAHLOA010000005.1"/>
</dbReference>
<dbReference type="PANTHER" id="PTHR43553:SF24">
    <property type="entry name" value="ENERGY-COUPLING FACTOR TRANSPORTER ATP-BINDING PROTEIN ECFA1"/>
    <property type="match status" value="1"/>
</dbReference>
<dbReference type="InterPro" id="IPR003593">
    <property type="entry name" value="AAA+_ATPase"/>
</dbReference>
<organism evidence="12 13">
    <name type="scientific">Anaerosalibacter bizertensis</name>
    <dbReference type="NCBI Taxonomy" id="932217"/>
    <lineage>
        <taxon>Bacteria</taxon>
        <taxon>Bacillati</taxon>
        <taxon>Bacillota</taxon>
        <taxon>Tissierellia</taxon>
        <taxon>Tissierellales</taxon>
        <taxon>Sporanaerobacteraceae</taxon>
        <taxon>Anaerosalibacter</taxon>
    </lineage>
</organism>
<comment type="function">
    <text evidence="10">Part of an ABC transporter complex. Responsible for energy coupling to the transport system.</text>
</comment>
<keyword evidence="6 10" id="KW-0067">ATP-binding</keyword>
<evidence type="ECO:0000313" key="13">
    <source>
        <dbReference type="Proteomes" id="UP000462760"/>
    </source>
</evidence>
<dbReference type="AlphaFoldDB" id="A0A844FFR1"/>
<evidence type="ECO:0000256" key="9">
    <source>
        <dbReference type="ARBA" id="ARBA00025157"/>
    </source>
</evidence>
<comment type="similarity">
    <text evidence="2 10">Belongs to the ABC transporter superfamily.</text>
</comment>
<feature type="domain" description="ABC transporter" evidence="11">
    <location>
        <begin position="2"/>
        <end position="236"/>
    </location>
</feature>
<dbReference type="PROSITE" id="PS00211">
    <property type="entry name" value="ABC_TRANSPORTER_1"/>
    <property type="match status" value="1"/>
</dbReference>
<dbReference type="Pfam" id="PF00005">
    <property type="entry name" value="ABC_tran"/>
    <property type="match status" value="1"/>
</dbReference>
<keyword evidence="8 10" id="KW-0472">Membrane</keyword>
<dbReference type="GO" id="GO:0006824">
    <property type="term" value="P:cobalt ion transport"/>
    <property type="evidence" value="ECO:0007669"/>
    <property type="project" value="InterPro"/>
</dbReference>
<keyword evidence="3 10" id="KW-0813">Transport</keyword>
<keyword evidence="5 10" id="KW-0547">Nucleotide-binding</keyword>
<dbReference type="InterPro" id="IPR015856">
    <property type="entry name" value="ABC_transpr_CbiO/EcfA_su"/>
</dbReference>
<dbReference type="PROSITE" id="PS50893">
    <property type="entry name" value="ABC_TRANSPORTER_2"/>
    <property type="match status" value="1"/>
</dbReference>
<evidence type="ECO:0000313" key="12">
    <source>
        <dbReference type="EMBL" id="MSS42811.1"/>
    </source>
</evidence>
<gene>
    <name evidence="12" type="ORF">FYJ27_03560</name>
</gene>
<dbReference type="SMART" id="SM00382">
    <property type="entry name" value="AAA"/>
    <property type="match status" value="1"/>
</dbReference>
<dbReference type="SUPFAM" id="SSF52540">
    <property type="entry name" value="P-loop containing nucleoside triphosphate hydrolases"/>
    <property type="match status" value="1"/>
</dbReference>
<evidence type="ECO:0000256" key="1">
    <source>
        <dbReference type="ARBA" id="ARBA00004202"/>
    </source>
</evidence>
<evidence type="ECO:0000259" key="11">
    <source>
        <dbReference type="PROSITE" id="PS50893"/>
    </source>
</evidence>
<evidence type="ECO:0000256" key="2">
    <source>
        <dbReference type="ARBA" id="ARBA00005417"/>
    </source>
</evidence>
<evidence type="ECO:0000256" key="6">
    <source>
        <dbReference type="ARBA" id="ARBA00022840"/>
    </source>
</evidence>